<dbReference type="AlphaFoldDB" id="A0A6A3C6Y6"/>
<proteinExistence type="predicted"/>
<dbReference type="InterPro" id="IPR009071">
    <property type="entry name" value="HMG_box_dom"/>
</dbReference>
<dbReference type="InterPro" id="IPR036910">
    <property type="entry name" value="HMG_box_dom_sf"/>
</dbReference>
<keyword evidence="1" id="KW-0238">DNA-binding</keyword>
<dbReference type="GO" id="GO:0003677">
    <property type="term" value="F:DNA binding"/>
    <property type="evidence" value="ECO:0007669"/>
    <property type="project" value="UniProtKB-UniRule"/>
</dbReference>
<evidence type="ECO:0000313" key="4">
    <source>
        <dbReference type="Proteomes" id="UP000436088"/>
    </source>
</evidence>
<keyword evidence="1" id="KW-0539">Nucleus</keyword>
<feature type="DNA-binding region" description="HMG box" evidence="1">
    <location>
        <begin position="22"/>
        <end position="88"/>
    </location>
</feature>
<dbReference type="GO" id="GO:0005634">
    <property type="term" value="C:nucleus"/>
    <property type="evidence" value="ECO:0007669"/>
    <property type="project" value="UniProtKB-UniRule"/>
</dbReference>
<reference evidence="3" key="1">
    <citation type="submission" date="2019-09" db="EMBL/GenBank/DDBJ databases">
        <title>Draft genome information of white flower Hibiscus syriacus.</title>
        <authorList>
            <person name="Kim Y.-M."/>
        </authorList>
    </citation>
    <scope>NUCLEOTIDE SEQUENCE [LARGE SCALE GENOMIC DNA]</scope>
    <source>
        <strain evidence="3">YM2019G1</strain>
    </source>
</reference>
<name>A0A6A3C6Y6_HIBSY</name>
<dbReference type="Proteomes" id="UP000436088">
    <property type="component" value="Unassembled WGS sequence"/>
</dbReference>
<accession>A0A6A3C6Y6</accession>
<comment type="caution">
    <text evidence="3">The sequence shown here is derived from an EMBL/GenBank/DDBJ whole genome shotgun (WGS) entry which is preliminary data.</text>
</comment>
<gene>
    <name evidence="3" type="ORF">F3Y22_tig00013622pilonHSYRG00003</name>
</gene>
<evidence type="ECO:0000259" key="2">
    <source>
        <dbReference type="PROSITE" id="PS50118"/>
    </source>
</evidence>
<dbReference type="PROSITE" id="PS50118">
    <property type="entry name" value="HMG_BOX_2"/>
    <property type="match status" value="1"/>
</dbReference>
<evidence type="ECO:0000313" key="3">
    <source>
        <dbReference type="EMBL" id="KAE8722799.1"/>
    </source>
</evidence>
<feature type="domain" description="HMG box" evidence="2">
    <location>
        <begin position="22"/>
        <end position="88"/>
    </location>
</feature>
<evidence type="ECO:0000256" key="1">
    <source>
        <dbReference type="PROSITE-ProRule" id="PRU00267"/>
    </source>
</evidence>
<dbReference type="SUPFAM" id="SSF47095">
    <property type="entry name" value="HMG-box"/>
    <property type="match status" value="1"/>
</dbReference>
<dbReference type="Gene3D" id="1.10.30.10">
    <property type="entry name" value="High mobility group box domain"/>
    <property type="match status" value="1"/>
</dbReference>
<protein>
    <recommendedName>
        <fullName evidence="2">HMG box domain-containing protein</fullName>
    </recommendedName>
</protein>
<dbReference type="EMBL" id="VEPZ02000554">
    <property type="protein sequence ID" value="KAE8722799.1"/>
    <property type="molecule type" value="Genomic_DNA"/>
</dbReference>
<sequence>MKSKDLGIVGGEDDFEIEAEGRKQPNGGYMYLHMTECQKMKECGKHIGSVRNDVLEKWNSTSDAEKEPFIAQSKKDSKEYKEWRKAHEKKEVSTMCNIKRVNSLIEHLKERNQLNVLEEMRFGSLVGVRDRPIPRELCRSLMDQFHVQQCIAKYGDYSFPLGGPMCCSRLGVRNEGKNVVVLCKSKNWKELTSKYGLKHNIIK</sequence>
<organism evidence="3 4">
    <name type="scientific">Hibiscus syriacus</name>
    <name type="common">Rose of Sharon</name>
    <dbReference type="NCBI Taxonomy" id="106335"/>
    <lineage>
        <taxon>Eukaryota</taxon>
        <taxon>Viridiplantae</taxon>
        <taxon>Streptophyta</taxon>
        <taxon>Embryophyta</taxon>
        <taxon>Tracheophyta</taxon>
        <taxon>Spermatophyta</taxon>
        <taxon>Magnoliopsida</taxon>
        <taxon>eudicotyledons</taxon>
        <taxon>Gunneridae</taxon>
        <taxon>Pentapetalae</taxon>
        <taxon>rosids</taxon>
        <taxon>malvids</taxon>
        <taxon>Malvales</taxon>
        <taxon>Malvaceae</taxon>
        <taxon>Malvoideae</taxon>
        <taxon>Hibiscus</taxon>
    </lineage>
</organism>
<keyword evidence="4" id="KW-1185">Reference proteome</keyword>